<evidence type="ECO:0000313" key="3">
    <source>
        <dbReference type="Proteomes" id="UP000266196"/>
    </source>
</evidence>
<dbReference type="Proteomes" id="UP000266196">
    <property type="component" value="Unassembled WGS sequence"/>
</dbReference>
<dbReference type="EMBL" id="QUTE01007678">
    <property type="protein sequence ID" value="RHZ28265.1"/>
    <property type="molecule type" value="Genomic_DNA"/>
</dbReference>
<dbReference type="AlphaFoldDB" id="A0A397FEA8"/>
<sequence length="829" mass="88121">MEVGGGGTSGFKDFDDIFGECEPEDKPTSLADVVPWDVEPKPPSLVQEDAHSSVATPVGDAFLVTWDTSVATMEFKTSESLDFLDIPSERSGFGDAPRESFADVLAPVDSSTEFLDIPSERSGFGEAPRESFAEFSAPVGSSTEFLDIASERSGFGEAPRESFADVLAPVNSSTEFLDIPSERSGFGEAPRESFADVLAPVNSSTEFLDIPNERSGFGEAPCESFADVLAAVDSSTEFLDIPSERSGFGEAPRESFADVLAPVGSSTEFLDIPSERSGFGEAPRESFAEFSAPVGSSTEFLDIPSERSGFGEAPRESFAEFSAPVGSSTEFLDIPSERSGFGEAPRESFAEFSAPVDSSIEFLDIANERSGFGEAPREPFAEFSAPVDSSTEFGDFSAPADDYAGFTPSSVADASSADEFGDFESSDVTSFGDFTFVPPPPHVASTPVSALELKWIRLFKRCAKENTQKPIVCTSLLDVLVKDIHTNHVKWDASTASVREEAAYALQQCKAALAQKVNEAVVHHALFSETSTAYAEYQSTIHSSDRSAILAALRKLQLDIFEDMSTKATLSMAEQAALSAQASIASHAQQHKDKAPGLKFQFAWHSKDKPDHDDRVASIRVLTPTGASISKLHRNSFSNMHATTNTASGGGSEGEHTSGSDGDGDNWETASATSDCTTGGTADDHRPSQPSRTGSGSLAGAVTGSGLMKKLSTKLGFSSLRSTLSLASTKTKVVSLSLRRKGDSAVRTFEAPMDSISGGFDELKWKCAVFLYDADEVAAVAPSQIQVIGSNGVTVSSTDRFALQKLLKDKGTVWTVDVGTDAKESTSDT</sequence>
<feature type="region of interest" description="Disordered" evidence="1">
    <location>
        <begin position="1"/>
        <end position="52"/>
    </location>
</feature>
<reference evidence="2 3" key="1">
    <citation type="submission" date="2018-08" db="EMBL/GenBank/DDBJ databases">
        <title>Aphanomyces genome sequencing and annotation.</title>
        <authorList>
            <person name="Minardi D."/>
            <person name="Oidtmann B."/>
            <person name="Van Der Giezen M."/>
            <person name="Studholme D.J."/>
        </authorList>
    </citation>
    <scope>NUCLEOTIDE SEQUENCE [LARGE SCALE GENOMIC DNA]</scope>
    <source>
        <strain evidence="2 3">197901</strain>
    </source>
</reference>
<gene>
    <name evidence="2" type="ORF">DYB31_000283</name>
</gene>
<name>A0A397FEA8_APHAT</name>
<evidence type="ECO:0000256" key="1">
    <source>
        <dbReference type="SAM" id="MobiDB-lite"/>
    </source>
</evidence>
<comment type="caution">
    <text evidence="2">The sequence shown here is derived from an EMBL/GenBank/DDBJ whole genome shotgun (WGS) entry which is preliminary data.</text>
</comment>
<evidence type="ECO:0000313" key="2">
    <source>
        <dbReference type="EMBL" id="RHZ28265.1"/>
    </source>
</evidence>
<dbReference type="VEuPathDB" id="FungiDB:H257_00760"/>
<accession>A0A397FEA8</accession>
<feature type="region of interest" description="Disordered" evidence="1">
    <location>
        <begin position="640"/>
        <end position="700"/>
    </location>
</feature>
<feature type="compositionally biased region" description="Polar residues" evidence="1">
    <location>
        <begin position="668"/>
        <end position="680"/>
    </location>
</feature>
<proteinExistence type="predicted"/>
<protein>
    <submittedName>
        <fullName evidence="2">Uncharacterized protein</fullName>
    </submittedName>
</protein>
<organism evidence="2 3">
    <name type="scientific">Aphanomyces astaci</name>
    <name type="common">Crayfish plague agent</name>
    <dbReference type="NCBI Taxonomy" id="112090"/>
    <lineage>
        <taxon>Eukaryota</taxon>
        <taxon>Sar</taxon>
        <taxon>Stramenopiles</taxon>
        <taxon>Oomycota</taxon>
        <taxon>Saprolegniomycetes</taxon>
        <taxon>Saprolegniales</taxon>
        <taxon>Verrucalvaceae</taxon>
        <taxon>Aphanomyces</taxon>
    </lineage>
</organism>